<dbReference type="Pfam" id="PF00058">
    <property type="entry name" value="Ldl_recept_b"/>
    <property type="match status" value="2"/>
</dbReference>
<evidence type="ECO:0000256" key="15">
    <source>
        <dbReference type="ARBA" id="ARBA00022737"/>
    </source>
</evidence>
<evidence type="ECO:0000256" key="17">
    <source>
        <dbReference type="ARBA" id="ARBA00022824"/>
    </source>
</evidence>
<dbReference type="PROSITE" id="PS01209">
    <property type="entry name" value="LDLRA_1"/>
    <property type="match status" value="1"/>
</dbReference>
<dbReference type="GO" id="GO:0006892">
    <property type="term" value="P:post-Golgi vesicle-mediated transport"/>
    <property type="evidence" value="ECO:0007669"/>
    <property type="project" value="TreeGrafter"/>
</dbReference>
<keyword evidence="11" id="KW-1003">Cell membrane</keyword>
<dbReference type="Proteomes" id="UP000324832">
    <property type="component" value="Unassembled WGS sequence"/>
</dbReference>
<dbReference type="GO" id="GO:0006897">
    <property type="term" value="P:endocytosis"/>
    <property type="evidence" value="ECO:0007669"/>
    <property type="project" value="UniProtKB-KW"/>
</dbReference>
<keyword evidence="28" id="KW-1133">Transmembrane helix</keyword>
<feature type="disulfide bond" evidence="26">
    <location>
        <begin position="1239"/>
        <end position="1254"/>
    </location>
</feature>
<feature type="domain" description="Fibronectin type-III" evidence="30">
    <location>
        <begin position="1456"/>
        <end position="1545"/>
    </location>
</feature>
<feature type="signal peptide" evidence="29">
    <location>
        <begin position="1"/>
        <end position="23"/>
    </location>
</feature>
<dbReference type="InterPro" id="IPR002172">
    <property type="entry name" value="LDrepeatLR_classA_rpt"/>
</dbReference>
<dbReference type="InterPro" id="IPR050310">
    <property type="entry name" value="VPS10-sortilin"/>
</dbReference>
<dbReference type="GO" id="GO:0005794">
    <property type="term" value="C:Golgi apparatus"/>
    <property type="evidence" value="ECO:0007669"/>
    <property type="project" value="UniProtKB-SubCell"/>
</dbReference>
<dbReference type="GO" id="GO:0055038">
    <property type="term" value="C:recycling endosome membrane"/>
    <property type="evidence" value="ECO:0007669"/>
    <property type="project" value="UniProtKB-SubCell"/>
</dbReference>
<gene>
    <name evidence="31" type="ORF">LSINAPIS_LOCUS4416</name>
</gene>
<dbReference type="Gene3D" id="3.30.60.270">
    <property type="match status" value="1"/>
</dbReference>
<dbReference type="Pfam" id="PF00041">
    <property type="entry name" value="fn3"/>
    <property type="match status" value="1"/>
</dbReference>
<dbReference type="SMART" id="SM00060">
    <property type="entry name" value="FN3"/>
    <property type="match status" value="5"/>
</dbReference>
<evidence type="ECO:0000256" key="27">
    <source>
        <dbReference type="PROSITE-ProRule" id="PRU00461"/>
    </source>
</evidence>
<dbReference type="GO" id="GO:0005789">
    <property type="term" value="C:endoplasmic reticulum membrane"/>
    <property type="evidence" value="ECO:0007669"/>
    <property type="project" value="UniProtKB-SubCell"/>
</dbReference>
<dbReference type="FunFam" id="2.120.10.30:FF:000241">
    <property type="entry name" value="Low-density lipoprotein receptor-related protein 6"/>
    <property type="match status" value="1"/>
</dbReference>
<dbReference type="PRINTS" id="PR00261">
    <property type="entry name" value="LDLRECEPTOR"/>
</dbReference>
<keyword evidence="32" id="KW-1185">Reference proteome</keyword>
<feature type="disulfide bond" evidence="26">
    <location>
        <begin position="1102"/>
        <end position="1117"/>
    </location>
</feature>
<evidence type="ECO:0000256" key="28">
    <source>
        <dbReference type="SAM" id="Phobius"/>
    </source>
</evidence>
<feature type="repeat" description="LDL-receptor class B" evidence="27">
    <location>
        <begin position="935"/>
        <end position="979"/>
    </location>
</feature>
<keyword evidence="10" id="KW-0813">Transport</keyword>
<evidence type="ECO:0000256" key="25">
    <source>
        <dbReference type="ARBA" id="ARBA00032450"/>
    </source>
</evidence>
<keyword evidence="18" id="KW-0333">Golgi apparatus</keyword>
<dbReference type="InterPro" id="IPR031778">
    <property type="entry name" value="Sortilin_N"/>
</dbReference>
<evidence type="ECO:0000256" key="19">
    <source>
        <dbReference type="ARBA" id="ARBA00023136"/>
    </source>
</evidence>
<evidence type="ECO:0000256" key="22">
    <source>
        <dbReference type="ARBA" id="ARBA00023180"/>
    </source>
</evidence>
<dbReference type="GO" id="GO:0031901">
    <property type="term" value="C:early endosome membrane"/>
    <property type="evidence" value="ECO:0007669"/>
    <property type="project" value="UniProtKB-SubCell"/>
</dbReference>
<dbReference type="Gene3D" id="2.120.10.30">
    <property type="entry name" value="TolB, C-terminal domain"/>
    <property type="match status" value="1"/>
</dbReference>
<keyword evidence="20 26" id="KW-1015">Disulfide bond</keyword>
<keyword evidence="22" id="KW-0325">Glycoprotein</keyword>
<dbReference type="PANTHER" id="PTHR12106">
    <property type="entry name" value="SORTILIN RELATED"/>
    <property type="match status" value="1"/>
</dbReference>
<dbReference type="InterPro" id="IPR003961">
    <property type="entry name" value="FN3_dom"/>
</dbReference>
<evidence type="ECO:0000256" key="9">
    <source>
        <dbReference type="ARBA" id="ARBA00013467"/>
    </source>
</evidence>
<dbReference type="Gene3D" id="2.60.40.10">
    <property type="entry name" value="Immunoglobulins"/>
    <property type="match status" value="2"/>
</dbReference>
<dbReference type="FunFam" id="3.30.60.270:FF:000002">
    <property type="entry name" value="Sortilin-related receptor isoform A"/>
    <property type="match status" value="1"/>
</dbReference>
<evidence type="ECO:0000256" key="11">
    <source>
        <dbReference type="ARBA" id="ARBA00022475"/>
    </source>
</evidence>
<evidence type="ECO:0000256" key="26">
    <source>
        <dbReference type="PROSITE-ProRule" id="PRU00124"/>
    </source>
</evidence>
<keyword evidence="12" id="KW-0245">EGF-like domain</keyword>
<feature type="disulfide bond" evidence="26">
    <location>
        <begin position="1090"/>
        <end position="1108"/>
    </location>
</feature>
<dbReference type="SUPFAM" id="SSF110296">
    <property type="entry name" value="Oligoxyloglucan reducing end-specific cellobiohydrolase"/>
    <property type="match status" value="1"/>
</dbReference>
<evidence type="ECO:0000313" key="31">
    <source>
        <dbReference type="EMBL" id="VVC91851.1"/>
    </source>
</evidence>
<dbReference type="InterPro" id="IPR013783">
    <property type="entry name" value="Ig-like_fold"/>
</dbReference>
<dbReference type="PANTHER" id="PTHR12106:SF27">
    <property type="entry name" value="SORTILIN-RELATED RECEPTOR"/>
    <property type="match status" value="1"/>
</dbReference>
<dbReference type="GO" id="GO:0032585">
    <property type="term" value="C:multivesicular body membrane"/>
    <property type="evidence" value="ECO:0007669"/>
    <property type="project" value="UniProtKB-SubCell"/>
</dbReference>
<dbReference type="GO" id="GO:0030658">
    <property type="term" value="C:transport vesicle membrane"/>
    <property type="evidence" value="ECO:0007669"/>
    <property type="project" value="UniProtKB-SubCell"/>
</dbReference>
<evidence type="ECO:0000256" key="12">
    <source>
        <dbReference type="ARBA" id="ARBA00022536"/>
    </source>
</evidence>
<keyword evidence="28" id="KW-0812">Transmembrane</keyword>
<evidence type="ECO:0000256" key="2">
    <source>
        <dbReference type="ARBA" id="ARBA00004158"/>
    </source>
</evidence>
<feature type="repeat" description="LDL-receptor class B" evidence="27">
    <location>
        <begin position="797"/>
        <end position="840"/>
    </location>
</feature>
<keyword evidence="15" id="KW-0677">Repeat</keyword>
<feature type="domain" description="Fibronectin type-III" evidence="30">
    <location>
        <begin position="1356"/>
        <end position="1451"/>
    </location>
</feature>
<evidence type="ECO:0000256" key="18">
    <source>
        <dbReference type="ARBA" id="ARBA00023034"/>
    </source>
</evidence>
<evidence type="ECO:0000259" key="30">
    <source>
        <dbReference type="PROSITE" id="PS50853"/>
    </source>
</evidence>
<dbReference type="SUPFAM" id="SSF57424">
    <property type="entry name" value="LDL receptor-like module"/>
    <property type="match status" value="4"/>
</dbReference>
<keyword evidence="17" id="KW-0256">Endoplasmic reticulum</keyword>
<dbReference type="SMART" id="SM00192">
    <property type="entry name" value="LDLa"/>
    <property type="match status" value="3"/>
</dbReference>
<dbReference type="CDD" id="cd00063">
    <property type="entry name" value="FN3"/>
    <property type="match status" value="2"/>
</dbReference>
<evidence type="ECO:0000256" key="24">
    <source>
        <dbReference type="ARBA" id="ARBA00029896"/>
    </source>
</evidence>
<reference evidence="31 32" key="1">
    <citation type="submission" date="2017-07" db="EMBL/GenBank/DDBJ databases">
        <authorList>
            <person name="Talla V."/>
            <person name="Backstrom N."/>
        </authorList>
    </citation>
    <scope>NUCLEOTIDE SEQUENCE [LARGE SCALE GENOMIC DNA]</scope>
</reference>
<dbReference type="CDD" id="cd00112">
    <property type="entry name" value="LDLa"/>
    <property type="match status" value="3"/>
</dbReference>
<evidence type="ECO:0000256" key="10">
    <source>
        <dbReference type="ARBA" id="ARBA00022448"/>
    </source>
</evidence>
<dbReference type="InterPro" id="IPR006581">
    <property type="entry name" value="VPS10"/>
</dbReference>
<accession>A0A5E4Q352</accession>
<name>A0A5E4Q352_9NEOP</name>
<evidence type="ECO:0000256" key="13">
    <source>
        <dbReference type="ARBA" id="ARBA00022583"/>
    </source>
</evidence>
<keyword evidence="13" id="KW-0254">Endocytosis</keyword>
<keyword evidence="19 28" id="KW-0472">Membrane</keyword>
<feature type="repeat" description="LDL-receptor class B" evidence="27">
    <location>
        <begin position="889"/>
        <end position="934"/>
    </location>
</feature>
<keyword evidence="16" id="KW-0967">Endosome</keyword>
<dbReference type="Pfam" id="PF15902">
    <property type="entry name" value="Sortilin-Vps10"/>
    <property type="match status" value="1"/>
</dbReference>
<organism evidence="31 32">
    <name type="scientific">Leptidea sinapis</name>
    <dbReference type="NCBI Taxonomy" id="189913"/>
    <lineage>
        <taxon>Eukaryota</taxon>
        <taxon>Metazoa</taxon>
        <taxon>Ecdysozoa</taxon>
        <taxon>Arthropoda</taxon>
        <taxon>Hexapoda</taxon>
        <taxon>Insecta</taxon>
        <taxon>Pterygota</taxon>
        <taxon>Neoptera</taxon>
        <taxon>Endopterygota</taxon>
        <taxon>Lepidoptera</taxon>
        <taxon>Glossata</taxon>
        <taxon>Ditrysia</taxon>
        <taxon>Papilionoidea</taxon>
        <taxon>Pieridae</taxon>
        <taxon>Dismorphiinae</taxon>
        <taxon>Leptidea</taxon>
    </lineage>
</organism>
<dbReference type="Pfam" id="PF15901">
    <property type="entry name" value="Sortilin_C"/>
    <property type="match status" value="1"/>
</dbReference>
<evidence type="ECO:0000256" key="8">
    <source>
        <dbReference type="ARBA" id="ARBA00007041"/>
    </source>
</evidence>
<sequence>MSALLGQYIFTIGLFLTFYSVLCQENSKSLYVAEDPHNSRKITVINRNVEQTQSDVVERQKRDATTLSSAPPVKNISTWTTHLNDSHQQLMVHWVGEGSNVIICLARDSSPRNKASISPSALYISYDYGKNFTNKTESFRLGDEPTSGYAQLDKFFNHPKYPEFCVFIDSTNKKLYMTSDNGQTIRRTDLNFHPNELAFDEEFPVRFVILDKTDPNRNLYLTLDGGKTFKLIQTFVKTFFWSSGPEFPKVFYVEQWKPKGMSTVLQVQDPANMRDAQELFAKAKDFQIKGDYMFATRQAENKNNVDLYISYQRGPFYKAKFQTELDLVKFHIADVTDKRIFVSVMHTETVAHLYVSEINTNFTEYNFVLSLKQVLCYFPDGNWKDSWLEDVTEDPFTDLYRVEGLKGIYIASKVNSKSLIPGIEPDHLVSVITYDHGATWSSIAPPAEDENGKPFNCHLENSCSLHLCQKFSQLYPVTSPPGNVINNDLRSASIMSSKSAPGVIMATGVIGKSLKGIPGVYLSRDAGLTWKRILKDYYFFNYGDHGGVLVAVKYFKSRGETRRILYSTNEGMDWNSYEFNAEDLRIYGLMTEPGENTTTFTMFGSANEQHQWIIITIDLFNTFARNCTAEDYKFWSPSPPNSTVHCVLGTKEIFQTRMPHTNCYNGVGYVRPIKKVICQCGRRDYECDFGFVLSSNVCIKNQTLKFDPYEVPSNCQPGHSYKRTKGYRKIDGDVCATPYYTPYEPDTIPCPLEEPSEFILVALKDKIARINLSDNTTVIAITGQENILAIEFDMKNNCIYWSDTAVDTINRQCFGNGTKREIIVDTDLASIEGMALDWISNVLFFVDGLRKKIEAVRTDLSSQNRMRTTILDAKVLSQPRGIAVHPRAGFLFWTDWDKKHPSVSRSHLDGSNVKKLFTNPVVQWPNGITIDQMAERIYWVDAKEDYIASADLNGQYFRRILWHDRKVFHPFAIAVLKDKMYWDDWQAKSIFMADKDTGANAITIDDSFTDLMDLKVFAHFMQHGSNACSYKNTSCDTLCLGGPGKTFSCLCPDGFKKVNGKCMCLNGMEPSANMTCMKISGTCTPNEFTCKNGMCINSTLRCNGYNDCGDQSDESGCLCEPPMVACGDTSCYMPQWRCDGDIDCPDMTDENGVCIPLSWVCDGARDCAHGGDERDCERASTAAPSAACGPDATPCGDGRGCVRLDQLCDRGGLPRHGNCSDRYFECDDGAKCLWTMLVCNGRQDCYDGSDEADCSGEASDIDHMYNASINSSSFLISCWLAQRRMVMYDFLPAIAKVEDNVWTNMTWTNSSIYRFTDLEPFTNYNVTVYVRDSISRRVFATYKYVNTTTGEGVPSAPRRLTVRQMVGSRVNLLWDPPSSPRGVIKSYTIYYVPPLPPMEKIVPAGTYNTTVSFILHGYFKPNTNYSFWVTATNDAYTSNSTDICYLLFDDVSDVDDIVDVSMRRINDTALSLEWHKVRGVEGYLVEPRFPRNYVLRDFINTTVNNVTLTNLPPGVQIYVDIRAYKDDVIGSPFTLPIPKRGVADETLNMTAALLKEKGTSVELSWSRPLAERYRGVDLEYEVHYCNIHDWKMNPVTMDNGTVIVTKNTSAIVEGLNACESYLFTVGLKNGPLALMKEIITRENPKAPVKDLRFAFNDEKSELRIYWRANCDIIKDPVSYRTATPGSSEICGFYKTDKEIPEDLLHPTEDMRTYEAEFSPLLVSHGPQGDGPVFVSVRAVTEDGYYSDLSEVQSLLMTGLEEPEAIVSTSGAVLWGALCAALAAVVLGVCLLSTTLRNRRLHRRR</sequence>
<proteinExistence type="inferred from homology"/>
<evidence type="ECO:0000256" key="1">
    <source>
        <dbReference type="ARBA" id="ARBA00004115"/>
    </source>
</evidence>
<dbReference type="InterPro" id="IPR036116">
    <property type="entry name" value="FN3_sf"/>
</dbReference>
<comment type="caution">
    <text evidence="26">Lacks conserved residue(s) required for the propagation of feature annotation.</text>
</comment>
<dbReference type="InterPro" id="IPR023415">
    <property type="entry name" value="LDLR_class-A_CS"/>
</dbReference>
<evidence type="ECO:0000256" key="29">
    <source>
        <dbReference type="SAM" id="SignalP"/>
    </source>
</evidence>
<dbReference type="Gene3D" id="2.10.70.80">
    <property type="match status" value="1"/>
</dbReference>
<protein>
    <recommendedName>
        <fullName evidence="9">Sortilin-related receptor</fullName>
    </recommendedName>
    <alternativeName>
        <fullName evidence="24">Low-density lipoprotein receptor relative with 11 ligand-binding repeats</fullName>
    </alternativeName>
    <alternativeName>
        <fullName evidence="25">Sorting protein-related receptor containing LDLR class A repeats</fullName>
    </alternativeName>
</protein>
<evidence type="ECO:0000313" key="32">
    <source>
        <dbReference type="Proteomes" id="UP000324832"/>
    </source>
</evidence>
<dbReference type="FunFam" id="4.10.400.10:FF:000065">
    <property type="entry name" value="Transmembrane protease serine 7"/>
    <property type="match status" value="1"/>
</dbReference>
<dbReference type="Pfam" id="PF00057">
    <property type="entry name" value="Ldl_recept_a"/>
    <property type="match status" value="3"/>
</dbReference>
<feature type="transmembrane region" description="Helical" evidence="28">
    <location>
        <begin position="1771"/>
        <end position="1795"/>
    </location>
</feature>
<comment type="similarity">
    <text evidence="8">Belongs to the VPS10-related sortilin family. SORL1 subfamily.</text>
</comment>
<evidence type="ECO:0000256" key="16">
    <source>
        <dbReference type="ARBA" id="ARBA00022753"/>
    </source>
</evidence>
<dbReference type="GO" id="GO:0005886">
    <property type="term" value="C:plasma membrane"/>
    <property type="evidence" value="ECO:0007669"/>
    <property type="project" value="UniProtKB-SubCell"/>
</dbReference>
<dbReference type="PROSITE" id="PS51120">
    <property type="entry name" value="LDLRB"/>
    <property type="match status" value="3"/>
</dbReference>
<evidence type="ECO:0000256" key="21">
    <source>
        <dbReference type="ARBA" id="ARBA00023170"/>
    </source>
</evidence>
<dbReference type="SMART" id="SM00602">
    <property type="entry name" value="VPS10"/>
    <property type="match status" value="1"/>
</dbReference>
<evidence type="ECO:0000256" key="3">
    <source>
        <dbReference type="ARBA" id="ARBA00004162"/>
    </source>
</evidence>
<evidence type="ECO:0000256" key="5">
    <source>
        <dbReference type="ARBA" id="ARBA00004393"/>
    </source>
</evidence>
<feature type="chain" id="PRO_5023010624" description="Sortilin-related receptor" evidence="29">
    <location>
        <begin position="24"/>
        <end position="1804"/>
    </location>
</feature>
<keyword evidence="21" id="KW-0675">Receptor</keyword>
<dbReference type="Gene3D" id="4.10.400.10">
    <property type="entry name" value="Low-density Lipoprotein Receptor"/>
    <property type="match status" value="4"/>
</dbReference>
<dbReference type="InterPro" id="IPR036055">
    <property type="entry name" value="LDL_receptor-like_sf"/>
</dbReference>
<dbReference type="InterPro" id="IPR031777">
    <property type="entry name" value="Sortilin_C"/>
</dbReference>
<dbReference type="SUPFAM" id="SSF49265">
    <property type="entry name" value="Fibronectin type III"/>
    <property type="match status" value="2"/>
</dbReference>
<evidence type="ECO:0000256" key="23">
    <source>
        <dbReference type="ARBA" id="ARBA00023329"/>
    </source>
</evidence>
<evidence type="ECO:0000256" key="6">
    <source>
        <dbReference type="ARBA" id="ARBA00004480"/>
    </source>
</evidence>
<dbReference type="PROSITE" id="PS50068">
    <property type="entry name" value="LDLRA_2"/>
    <property type="match status" value="3"/>
</dbReference>
<dbReference type="EMBL" id="FZQP02001116">
    <property type="protein sequence ID" value="VVC91851.1"/>
    <property type="molecule type" value="Genomic_DNA"/>
</dbReference>
<keyword evidence="23" id="KW-0968">Cytoplasmic vesicle</keyword>
<feature type="disulfide bond" evidence="26">
    <location>
        <begin position="1083"/>
        <end position="1095"/>
    </location>
</feature>
<comment type="subcellular location">
    <subcellularLocation>
        <location evidence="3">Cell membrane</location>
        <topology evidence="3">Single-pass membrane protein</topology>
    </subcellularLocation>
    <subcellularLocation>
        <location evidence="4">Cytoplasmic vesicle</location>
        <location evidence="4">Secretory vesicle membrane</location>
        <topology evidence="4">Single-pass type I membrane protein</topology>
    </subcellularLocation>
    <subcellularLocation>
        <location evidence="2">Early endosome membrane</location>
        <topology evidence="2">Single-pass type I membrane protein</topology>
    </subcellularLocation>
    <subcellularLocation>
        <location evidence="1">Endoplasmic reticulum membrane</location>
        <topology evidence="1">Single-pass type I membrane protein</topology>
    </subcellularLocation>
    <subcellularLocation>
        <location evidence="7">Endosome</location>
        <location evidence="7">Multivesicular body membrane</location>
        <topology evidence="7">Single-pass type I membrane protein</topology>
    </subcellularLocation>
    <subcellularLocation>
        <location evidence="5">Golgi apparatus</location>
        <location evidence="5">trans-Golgi network membrane</location>
        <topology evidence="5">Single-pass type I membrane protein</topology>
    </subcellularLocation>
    <subcellularLocation>
        <location evidence="6">Recycling endosome membrane</location>
        <topology evidence="6">Single-pass type I membrane protein</topology>
    </subcellularLocation>
</comment>
<evidence type="ECO:0000256" key="20">
    <source>
        <dbReference type="ARBA" id="ARBA00023157"/>
    </source>
</evidence>
<dbReference type="PROSITE" id="PS50853">
    <property type="entry name" value="FN3"/>
    <property type="match status" value="2"/>
</dbReference>
<dbReference type="InterPro" id="IPR011042">
    <property type="entry name" value="6-blade_b-propeller_TolB-like"/>
</dbReference>
<keyword evidence="14 29" id="KW-0732">Signal</keyword>
<evidence type="ECO:0000256" key="7">
    <source>
        <dbReference type="ARBA" id="ARBA00004545"/>
    </source>
</evidence>
<dbReference type="SMART" id="SM00135">
    <property type="entry name" value="LY"/>
    <property type="match status" value="5"/>
</dbReference>
<feature type="disulfide bond" evidence="26">
    <location>
        <begin position="1161"/>
        <end position="1176"/>
    </location>
</feature>
<evidence type="ECO:0000256" key="4">
    <source>
        <dbReference type="ARBA" id="ARBA00004212"/>
    </source>
</evidence>
<dbReference type="InterPro" id="IPR000033">
    <property type="entry name" value="LDLR_classB_rpt"/>
</dbReference>
<evidence type="ECO:0000256" key="14">
    <source>
        <dbReference type="ARBA" id="ARBA00022729"/>
    </source>
</evidence>
<dbReference type="SUPFAM" id="SSF63825">
    <property type="entry name" value="YWTD domain"/>
    <property type="match status" value="1"/>
</dbReference>